<evidence type="ECO:0000313" key="2">
    <source>
        <dbReference type="EMBL" id="KAK4231841.1"/>
    </source>
</evidence>
<feature type="transmembrane region" description="Helical" evidence="1">
    <location>
        <begin position="20"/>
        <end position="43"/>
    </location>
</feature>
<evidence type="ECO:0000256" key="1">
    <source>
        <dbReference type="SAM" id="Phobius"/>
    </source>
</evidence>
<keyword evidence="1" id="KW-0472">Membrane</keyword>
<reference evidence="2" key="1">
    <citation type="journal article" date="2023" name="Mol. Phylogenet. Evol.">
        <title>Genome-scale phylogeny and comparative genomics of the fungal order Sordariales.</title>
        <authorList>
            <person name="Hensen N."/>
            <person name="Bonometti L."/>
            <person name="Westerberg I."/>
            <person name="Brannstrom I.O."/>
            <person name="Guillou S."/>
            <person name="Cros-Aarteil S."/>
            <person name="Calhoun S."/>
            <person name="Haridas S."/>
            <person name="Kuo A."/>
            <person name="Mondo S."/>
            <person name="Pangilinan J."/>
            <person name="Riley R."/>
            <person name="LaButti K."/>
            <person name="Andreopoulos B."/>
            <person name="Lipzen A."/>
            <person name="Chen C."/>
            <person name="Yan M."/>
            <person name="Daum C."/>
            <person name="Ng V."/>
            <person name="Clum A."/>
            <person name="Steindorff A."/>
            <person name="Ohm R.A."/>
            <person name="Martin F."/>
            <person name="Silar P."/>
            <person name="Natvig D.O."/>
            <person name="Lalanne C."/>
            <person name="Gautier V."/>
            <person name="Ament-Velasquez S.L."/>
            <person name="Kruys A."/>
            <person name="Hutchinson M.I."/>
            <person name="Powell A.J."/>
            <person name="Barry K."/>
            <person name="Miller A.N."/>
            <person name="Grigoriev I.V."/>
            <person name="Debuchy R."/>
            <person name="Gladieux P."/>
            <person name="Hiltunen Thoren M."/>
            <person name="Johannesson H."/>
        </authorList>
    </citation>
    <scope>NUCLEOTIDE SEQUENCE</scope>
    <source>
        <strain evidence="2">CBS 990.96</strain>
    </source>
</reference>
<dbReference type="EMBL" id="MU865290">
    <property type="protein sequence ID" value="KAK4231841.1"/>
    <property type="molecule type" value="Genomic_DNA"/>
</dbReference>
<dbReference type="Proteomes" id="UP001301958">
    <property type="component" value="Unassembled WGS sequence"/>
</dbReference>
<organism evidence="2 3">
    <name type="scientific">Podospora fimiseda</name>
    <dbReference type="NCBI Taxonomy" id="252190"/>
    <lineage>
        <taxon>Eukaryota</taxon>
        <taxon>Fungi</taxon>
        <taxon>Dikarya</taxon>
        <taxon>Ascomycota</taxon>
        <taxon>Pezizomycotina</taxon>
        <taxon>Sordariomycetes</taxon>
        <taxon>Sordariomycetidae</taxon>
        <taxon>Sordariales</taxon>
        <taxon>Podosporaceae</taxon>
        <taxon>Podospora</taxon>
    </lineage>
</organism>
<dbReference type="AlphaFoldDB" id="A0AAN7H209"/>
<name>A0AAN7H209_9PEZI</name>
<keyword evidence="1" id="KW-0812">Transmembrane</keyword>
<comment type="caution">
    <text evidence="2">The sequence shown here is derived from an EMBL/GenBank/DDBJ whole genome shotgun (WGS) entry which is preliminary data.</text>
</comment>
<sequence>MGYYRSPSFLPFLVSPVFSHFIQPSLGTSQIIIIIFSSPTLFITKMARTKPKSSSSEPISAEEQKPSPVGQYIITYDKSDGHEILGFDTGSTLTLNIHPTHNPHTDKANFRLQTTKNPCPCATSFELEELVYYEGVDDDTPESSRYDGGPEWAEFFERIGSEEIECQWCGWPMRPGAGRTLEFEFLRRTENMTYDFAPKTVFGGKGTIKFMNDDMHSLTGVIDLEEYRGRSVPFTGRKVEKMP</sequence>
<proteinExistence type="predicted"/>
<keyword evidence="1" id="KW-1133">Transmembrane helix</keyword>
<protein>
    <submittedName>
        <fullName evidence="2">Uncharacterized protein</fullName>
    </submittedName>
</protein>
<gene>
    <name evidence="2" type="ORF">QBC38DRAFT_176270</name>
</gene>
<evidence type="ECO:0000313" key="3">
    <source>
        <dbReference type="Proteomes" id="UP001301958"/>
    </source>
</evidence>
<accession>A0AAN7H209</accession>
<keyword evidence="3" id="KW-1185">Reference proteome</keyword>
<reference evidence="2" key="2">
    <citation type="submission" date="2023-05" db="EMBL/GenBank/DDBJ databases">
        <authorList>
            <consortium name="Lawrence Berkeley National Laboratory"/>
            <person name="Steindorff A."/>
            <person name="Hensen N."/>
            <person name="Bonometti L."/>
            <person name="Westerberg I."/>
            <person name="Brannstrom I.O."/>
            <person name="Guillou S."/>
            <person name="Cros-Aarteil S."/>
            <person name="Calhoun S."/>
            <person name="Haridas S."/>
            <person name="Kuo A."/>
            <person name="Mondo S."/>
            <person name="Pangilinan J."/>
            <person name="Riley R."/>
            <person name="Labutti K."/>
            <person name="Andreopoulos B."/>
            <person name="Lipzen A."/>
            <person name="Chen C."/>
            <person name="Yanf M."/>
            <person name="Daum C."/>
            <person name="Ng V."/>
            <person name="Clum A."/>
            <person name="Ohm R."/>
            <person name="Martin F."/>
            <person name="Silar P."/>
            <person name="Natvig D."/>
            <person name="Lalanne C."/>
            <person name="Gautier V."/>
            <person name="Ament-Velasquez S.L."/>
            <person name="Kruys A."/>
            <person name="Hutchinson M.I."/>
            <person name="Powell A.J."/>
            <person name="Barry K."/>
            <person name="Miller A.N."/>
            <person name="Grigoriev I.V."/>
            <person name="Debuchy R."/>
            <person name="Gladieux P."/>
            <person name="Thoren M.H."/>
            <person name="Johannesson H."/>
        </authorList>
    </citation>
    <scope>NUCLEOTIDE SEQUENCE</scope>
    <source>
        <strain evidence="2">CBS 990.96</strain>
    </source>
</reference>